<dbReference type="InterPro" id="IPR036291">
    <property type="entry name" value="NAD(P)-bd_dom_sf"/>
</dbReference>
<organism evidence="4 5">
    <name type="scientific">Penicillium chermesinum</name>
    <dbReference type="NCBI Taxonomy" id="63820"/>
    <lineage>
        <taxon>Eukaryota</taxon>
        <taxon>Fungi</taxon>
        <taxon>Dikarya</taxon>
        <taxon>Ascomycota</taxon>
        <taxon>Pezizomycotina</taxon>
        <taxon>Eurotiomycetes</taxon>
        <taxon>Eurotiomycetidae</taxon>
        <taxon>Eurotiales</taxon>
        <taxon>Aspergillaceae</taxon>
        <taxon>Penicillium</taxon>
    </lineage>
</organism>
<keyword evidence="5" id="KW-1185">Reference proteome</keyword>
<dbReference type="PANTHER" id="PTHR10366">
    <property type="entry name" value="NAD DEPENDENT EPIMERASE/DEHYDRATASE"/>
    <property type="match status" value="1"/>
</dbReference>
<gene>
    <name evidence="4" type="ORF">N7468_009522</name>
</gene>
<dbReference type="CDD" id="cd05227">
    <property type="entry name" value="AR_SDR_e"/>
    <property type="match status" value="1"/>
</dbReference>
<evidence type="ECO:0000313" key="4">
    <source>
        <dbReference type="EMBL" id="KAJ5220318.1"/>
    </source>
</evidence>
<evidence type="ECO:0000256" key="2">
    <source>
        <dbReference type="ARBA" id="ARBA00023445"/>
    </source>
</evidence>
<evidence type="ECO:0000256" key="1">
    <source>
        <dbReference type="ARBA" id="ARBA00023002"/>
    </source>
</evidence>
<feature type="domain" description="NAD-dependent epimerase/dehydratase" evidence="3">
    <location>
        <begin position="9"/>
        <end position="244"/>
    </location>
</feature>
<comment type="caution">
    <text evidence="4">The sequence shown here is derived from an EMBL/GenBank/DDBJ whole genome shotgun (WGS) entry which is preliminary data.</text>
</comment>
<evidence type="ECO:0000313" key="5">
    <source>
        <dbReference type="Proteomes" id="UP001150941"/>
    </source>
</evidence>
<dbReference type="EMBL" id="JAPQKS010000007">
    <property type="protein sequence ID" value="KAJ5220318.1"/>
    <property type="molecule type" value="Genomic_DNA"/>
</dbReference>
<dbReference type="Gene3D" id="3.40.50.720">
    <property type="entry name" value="NAD(P)-binding Rossmann-like Domain"/>
    <property type="match status" value="1"/>
</dbReference>
<comment type="similarity">
    <text evidence="2">Belongs to the NAD(P)-dependent epimerase/dehydratase family. Dihydroflavonol-4-reductase subfamily.</text>
</comment>
<dbReference type="SUPFAM" id="SSF51735">
    <property type="entry name" value="NAD(P)-binding Rossmann-fold domains"/>
    <property type="match status" value="1"/>
</dbReference>
<dbReference type="InterPro" id="IPR001509">
    <property type="entry name" value="Epimerase_deHydtase"/>
</dbReference>
<proteinExistence type="inferred from homology"/>
<reference evidence="4" key="1">
    <citation type="submission" date="2022-11" db="EMBL/GenBank/DDBJ databases">
        <authorList>
            <person name="Petersen C."/>
        </authorList>
    </citation>
    <scope>NUCLEOTIDE SEQUENCE</scope>
    <source>
        <strain evidence="4">IBT 19713</strain>
    </source>
</reference>
<dbReference type="GeneID" id="83206121"/>
<dbReference type="Pfam" id="PF01370">
    <property type="entry name" value="Epimerase"/>
    <property type="match status" value="1"/>
</dbReference>
<accession>A0A9W9NIC5</accession>
<dbReference type="OrthoDB" id="2735536at2759"/>
<reference evidence="4" key="2">
    <citation type="journal article" date="2023" name="IMA Fungus">
        <title>Comparative genomic study of the Penicillium genus elucidates a diverse pangenome and 15 lateral gene transfer events.</title>
        <authorList>
            <person name="Petersen C."/>
            <person name="Sorensen T."/>
            <person name="Nielsen M.R."/>
            <person name="Sondergaard T.E."/>
            <person name="Sorensen J.L."/>
            <person name="Fitzpatrick D.A."/>
            <person name="Frisvad J.C."/>
            <person name="Nielsen K.L."/>
        </authorList>
    </citation>
    <scope>NUCLEOTIDE SEQUENCE</scope>
    <source>
        <strain evidence="4">IBT 19713</strain>
    </source>
</reference>
<dbReference type="InterPro" id="IPR050425">
    <property type="entry name" value="NAD(P)_dehydrat-like"/>
</dbReference>
<dbReference type="Proteomes" id="UP001150941">
    <property type="component" value="Unassembled WGS sequence"/>
</dbReference>
<protein>
    <submittedName>
        <fullName evidence="4">Nucleoside-diphosphate-sugar epimerase</fullName>
    </submittedName>
</protein>
<dbReference type="RefSeq" id="XP_058327148.1">
    <property type="nucleotide sequence ID" value="XM_058478818.1"/>
</dbReference>
<dbReference type="GO" id="GO:0016616">
    <property type="term" value="F:oxidoreductase activity, acting on the CH-OH group of donors, NAD or NADP as acceptor"/>
    <property type="evidence" value="ECO:0007669"/>
    <property type="project" value="TreeGrafter"/>
</dbReference>
<dbReference type="FunFam" id="3.40.50.720:FF:000336">
    <property type="entry name" value="Aldehyde reductase"/>
    <property type="match status" value="1"/>
</dbReference>
<keyword evidence="1" id="KW-0560">Oxidoreductase</keyword>
<dbReference type="PANTHER" id="PTHR10366:SF564">
    <property type="entry name" value="STEROL-4-ALPHA-CARBOXYLATE 3-DEHYDROGENASE, DECARBOXYLATING"/>
    <property type="match status" value="1"/>
</dbReference>
<name>A0A9W9NIC5_9EURO</name>
<dbReference type="AlphaFoldDB" id="A0A9W9NIC5"/>
<sequence length="341" mass="37158">MATDSKELVLVTGGTGFLAAHCIIRCLAAGYRVRTTVRSLKRKDEVVNMLKAGKATNIDDVSYVEADLLKDDGWHEAVKDCMYPAPPKHDDELIVPARDGTLRVLRASRDAGVKRVVVTSSMAAVTGGNGSRDASNPFTEDDWTDVDKPGVGAYEKSKTLAERAAWDFIKNEGGKLELSTVNPCTVLGPVLSKDSSTSIEIIIRLMNGAIPGCPNLNFTIVDVRDVADLHYLAMTNPKASGERFVCVGPPRGYWIYEMSRILREKLGHKARRAPTRQLPDFLLRTISWFDSSVALVCPMLGLQHAASTKKAETLLGWAPRTVEESIVASAESLIEFGVVKA</sequence>
<evidence type="ECO:0000259" key="3">
    <source>
        <dbReference type="Pfam" id="PF01370"/>
    </source>
</evidence>